<organism evidence="5 6">
    <name type="scientific">Planctomicrobium piriforme</name>
    <dbReference type="NCBI Taxonomy" id="1576369"/>
    <lineage>
        <taxon>Bacteria</taxon>
        <taxon>Pseudomonadati</taxon>
        <taxon>Planctomycetota</taxon>
        <taxon>Planctomycetia</taxon>
        <taxon>Planctomycetales</taxon>
        <taxon>Planctomycetaceae</taxon>
        <taxon>Planctomicrobium</taxon>
    </lineage>
</organism>
<reference evidence="6" key="1">
    <citation type="submission" date="2016-10" db="EMBL/GenBank/DDBJ databases">
        <authorList>
            <person name="Varghese N."/>
            <person name="Submissions S."/>
        </authorList>
    </citation>
    <scope>NUCLEOTIDE SEQUENCE [LARGE SCALE GENOMIC DNA]</scope>
    <source>
        <strain evidence="6">DSM 26348</strain>
    </source>
</reference>
<feature type="compositionally biased region" description="Basic and acidic residues" evidence="3">
    <location>
        <begin position="174"/>
        <end position="188"/>
    </location>
</feature>
<accession>A0A1I3GN53</accession>
<dbReference type="SUPFAM" id="SSF51126">
    <property type="entry name" value="Pectin lyase-like"/>
    <property type="match status" value="1"/>
</dbReference>
<keyword evidence="1" id="KW-0479">Metal-binding</keyword>
<feature type="signal peptide" evidence="4">
    <location>
        <begin position="1"/>
        <end position="24"/>
    </location>
</feature>
<evidence type="ECO:0000313" key="5">
    <source>
        <dbReference type="EMBL" id="SFI24843.1"/>
    </source>
</evidence>
<dbReference type="OrthoDB" id="9804686at2"/>
<dbReference type="InterPro" id="IPR011050">
    <property type="entry name" value="Pectin_lyase_fold/virulence"/>
</dbReference>
<dbReference type="AlphaFoldDB" id="A0A1I3GN53"/>
<dbReference type="Proteomes" id="UP000199518">
    <property type="component" value="Unassembled WGS sequence"/>
</dbReference>
<dbReference type="GO" id="GO:0046872">
    <property type="term" value="F:metal ion binding"/>
    <property type="evidence" value="ECO:0007669"/>
    <property type="project" value="UniProtKB-KW"/>
</dbReference>
<evidence type="ECO:0000256" key="2">
    <source>
        <dbReference type="ARBA" id="ARBA00023180"/>
    </source>
</evidence>
<gene>
    <name evidence="5" type="ORF">SAMN05421753_10762</name>
</gene>
<dbReference type="InterPro" id="IPR012334">
    <property type="entry name" value="Pectin_lyas_fold"/>
</dbReference>
<proteinExistence type="predicted"/>
<feature type="compositionally biased region" description="Basic and acidic residues" evidence="3">
    <location>
        <begin position="406"/>
        <end position="416"/>
    </location>
</feature>
<dbReference type="PANTHER" id="PTHR42970">
    <property type="entry name" value="PECTATE LYASE C-RELATED"/>
    <property type="match status" value="1"/>
</dbReference>
<dbReference type="RefSeq" id="WP_092049844.1">
    <property type="nucleotide sequence ID" value="NZ_FOQD01000007.1"/>
</dbReference>
<evidence type="ECO:0000256" key="3">
    <source>
        <dbReference type="SAM" id="MobiDB-lite"/>
    </source>
</evidence>
<feature type="region of interest" description="Disordered" evidence="3">
    <location>
        <begin position="169"/>
        <end position="188"/>
    </location>
</feature>
<keyword evidence="2" id="KW-0325">Glycoprotein</keyword>
<evidence type="ECO:0000256" key="4">
    <source>
        <dbReference type="SAM" id="SignalP"/>
    </source>
</evidence>
<feature type="region of interest" description="Disordered" evidence="3">
    <location>
        <begin position="400"/>
        <end position="424"/>
    </location>
</feature>
<dbReference type="GO" id="GO:0016829">
    <property type="term" value="F:lyase activity"/>
    <property type="evidence" value="ECO:0007669"/>
    <property type="project" value="UniProtKB-KW"/>
</dbReference>
<sequence length="424" mass="45645">MIQVRSALIYAVAFSCLVTGFAEAQGLKAFPGALGFGAQTPGGRGGAIVKVTTLASRGKGSLRAALETKGPRIVVFEVGGVIDLEGKSLKLNEPFITLAGQTAPGPGITLIKGGLDIRAHDVVIQHLAIRPGEAGHAKKSDWQVDGITTDGGSQIIIDHCSCTWSTDENLSASGERHEGSTPEDWRKNTSHDITISNCIIAEALSESTHPKGEHSKGTLLHDNVTNVCVINNLYACNVDRNPMTKGGVSAIIVNNWISAPGKKAVQNTLVPEEWTGHEPQMSRLSIVGNVLEWGAGTSKNCSFFINQLDSPVEVFLDDNIAVDHAGQTVAQLSPPTLPVLAKRSFWSDDVRPIPTKDVKKFIAANVGSRPWDRDPIDARIVKNAVDRTGKIIHSEQEVGGYPTYPETRRPFDESKWNMKTLQPK</sequence>
<dbReference type="EMBL" id="FOQD01000007">
    <property type="protein sequence ID" value="SFI24843.1"/>
    <property type="molecule type" value="Genomic_DNA"/>
</dbReference>
<feature type="chain" id="PRO_5011526895" evidence="4">
    <location>
        <begin position="25"/>
        <end position="424"/>
    </location>
</feature>
<dbReference type="InterPro" id="IPR052063">
    <property type="entry name" value="Polysaccharide_Lyase_1"/>
</dbReference>
<dbReference type="STRING" id="1576369.SAMN05421753_10762"/>
<evidence type="ECO:0000313" key="6">
    <source>
        <dbReference type="Proteomes" id="UP000199518"/>
    </source>
</evidence>
<protein>
    <submittedName>
        <fullName evidence="5">Pectate lyase</fullName>
    </submittedName>
</protein>
<evidence type="ECO:0000256" key="1">
    <source>
        <dbReference type="ARBA" id="ARBA00022723"/>
    </source>
</evidence>
<dbReference type="Gene3D" id="2.160.20.10">
    <property type="entry name" value="Single-stranded right-handed beta-helix, Pectin lyase-like"/>
    <property type="match status" value="1"/>
</dbReference>
<keyword evidence="6" id="KW-1185">Reference proteome</keyword>
<keyword evidence="5" id="KW-0456">Lyase</keyword>
<name>A0A1I3GN53_9PLAN</name>
<dbReference type="PANTHER" id="PTHR42970:SF1">
    <property type="entry name" value="PECTATE LYASE C-RELATED"/>
    <property type="match status" value="1"/>
</dbReference>
<keyword evidence="4" id="KW-0732">Signal</keyword>
<dbReference type="PROSITE" id="PS51257">
    <property type="entry name" value="PROKAR_LIPOPROTEIN"/>
    <property type="match status" value="1"/>
</dbReference>